<keyword evidence="3" id="KW-0233">DNA recombination</keyword>
<dbReference type="InterPro" id="IPR010998">
    <property type="entry name" value="Integrase_recombinase_N"/>
</dbReference>
<gene>
    <name evidence="8" type="ORF">C9I94_08680</name>
</gene>
<dbReference type="InterPro" id="IPR002104">
    <property type="entry name" value="Integrase_catalytic"/>
</dbReference>
<dbReference type="AlphaFoldDB" id="A0A2T3P802"/>
<dbReference type="SUPFAM" id="SSF56349">
    <property type="entry name" value="DNA breaking-rejoining enzymes"/>
    <property type="match status" value="1"/>
</dbReference>
<dbReference type="Gene3D" id="1.10.443.10">
    <property type="entry name" value="Intergrase catalytic core"/>
    <property type="match status" value="1"/>
</dbReference>
<dbReference type="OrthoDB" id="5914130at2"/>
<evidence type="ECO:0000256" key="1">
    <source>
        <dbReference type="ARBA" id="ARBA00022908"/>
    </source>
</evidence>
<sequence>MDRKELINHFSKEVTDIAYWQTMTEKRYAHRTLVAFNTDWNAFVCYCQNIQASPLPAKVQTVERFIASMAPTRKLASLKRYIITIRLVHRTLALTDPCSHTQIRLLMQGYHEEKQDDSKQAEGLHADHISRLLLAFESSPNIKDIRDLAIWTVAFDGLLKRSELSNICVDDVKIDDDGFVTIQLDNKQLNLSEVTSTAFTRWLSEGLIADGYVFRRIDRHGNIGEKPLDHSSIYRVFRRAGDELGVSSKVIFSGQSPRVGAAQDLANEGATLNEIQSQGRWKSPAMPAQYIGQNSKRDKEMDKFKKDTPWDND</sequence>
<evidence type="ECO:0000256" key="2">
    <source>
        <dbReference type="ARBA" id="ARBA00023125"/>
    </source>
</evidence>
<dbReference type="InterPro" id="IPR013762">
    <property type="entry name" value="Integrase-like_cat_sf"/>
</dbReference>
<feature type="compositionally biased region" description="Basic and acidic residues" evidence="5">
    <location>
        <begin position="295"/>
        <end position="313"/>
    </location>
</feature>
<evidence type="ECO:0000256" key="3">
    <source>
        <dbReference type="ARBA" id="ARBA00023172"/>
    </source>
</evidence>
<feature type="domain" description="Core-binding (CB)" evidence="7">
    <location>
        <begin position="1"/>
        <end position="93"/>
    </location>
</feature>
<dbReference type="InterPro" id="IPR011010">
    <property type="entry name" value="DNA_brk_join_enz"/>
</dbReference>
<dbReference type="RefSeq" id="WP_107302638.1">
    <property type="nucleotide sequence ID" value="NZ_AP024853.1"/>
</dbReference>
<dbReference type="GO" id="GO:0006310">
    <property type="term" value="P:DNA recombination"/>
    <property type="evidence" value="ECO:0007669"/>
    <property type="project" value="UniProtKB-KW"/>
</dbReference>
<keyword evidence="9" id="KW-1185">Reference proteome</keyword>
<proteinExistence type="predicted"/>
<dbReference type="STRING" id="680026.AB733_05695"/>
<dbReference type="PROSITE" id="PS51900">
    <property type="entry name" value="CB"/>
    <property type="match status" value="1"/>
</dbReference>
<organism evidence="8 9">
    <name type="scientific">Photobacterium swingsii</name>
    <dbReference type="NCBI Taxonomy" id="680026"/>
    <lineage>
        <taxon>Bacteria</taxon>
        <taxon>Pseudomonadati</taxon>
        <taxon>Pseudomonadota</taxon>
        <taxon>Gammaproteobacteria</taxon>
        <taxon>Vibrionales</taxon>
        <taxon>Vibrionaceae</taxon>
        <taxon>Photobacterium</taxon>
    </lineage>
</organism>
<evidence type="ECO:0000259" key="7">
    <source>
        <dbReference type="PROSITE" id="PS51900"/>
    </source>
</evidence>
<dbReference type="InterPro" id="IPR044068">
    <property type="entry name" value="CB"/>
</dbReference>
<dbReference type="EMBL" id="PYLZ01000004">
    <property type="protein sequence ID" value="PSW24877.1"/>
    <property type="molecule type" value="Genomic_DNA"/>
</dbReference>
<reference evidence="8 9" key="1">
    <citation type="submission" date="2018-01" db="EMBL/GenBank/DDBJ databases">
        <title>Whole genome sequencing of Histamine producing bacteria.</title>
        <authorList>
            <person name="Butler K."/>
        </authorList>
    </citation>
    <scope>NUCLEOTIDE SEQUENCE [LARGE SCALE GENOMIC DNA]</scope>
    <source>
        <strain evidence="8 9">DSM 24669</strain>
    </source>
</reference>
<accession>A0A2T3P802</accession>
<keyword evidence="2 4" id="KW-0238">DNA-binding</keyword>
<dbReference type="GO" id="GO:0003677">
    <property type="term" value="F:DNA binding"/>
    <property type="evidence" value="ECO:0007669"/>
    <property type="project" value="UniProtKB-UniRule"/>
</dbReference>
<keyword evidence="1" id="KW-0229">DNA integration</keyword>
<protein>
    <submittedName>
        <fullName evidence="8">Integrase</fullName>
    </submittedName>
</protein>
<evidence type="ECO:0000259" key="6">
    <source>
        <dbReference type="PROSITE" id="PS51898"/>
    </source>
</evidence>
<evidence type="ECO:0000313" key="9">
    <source>
        <dbReference type="Proteomes" id="UP000240481"/>
    </source>
</evidence>
<dbReference type="SUPFAM" id="SSF47823">
    <property type="entry name" value="lambda integrase-like, N-terminal domain"/>
    <property type="match status" value="1"/>
</dbReference>
<feature type="region of interest" description="Disordered" evidence="5">
    <location>
        <begin position="275"/>
        <end position="313"/>
    </location>
</feature>
<evidence type="ECO:0000256" key="5">
    <source>
        <dbReference type="SAM" id="MobiDB-lite"/>
    </source>
</evidence>
<feature type="domain" description="Tyr recombinase" evidence="6">
    <location>
        <begin position="119"/>
        <end position="303"/>
    </location>
</feature>
<dbReference type="Gene3D" id="1.10.150.130">
    <property type="match status" value="1"/>
</dbReference>
<comment type="caution">
    <text evidence="8">The sequence shown here is derived from an EMBL/GenBank/DDBJ whole genome shotgun (WGS) entry which is preliminary data.</text>
</comment>
<dbReference type="Pfam" id="PF00589">
    <property type="entry name" value="Phage_integrase"/>
    <property type="match status" value="1"/>
</dbReference>
<evidence type="ECO:0000313" key="8">
    <source>
        <dbReference type="EMBL" id="PSW24877.1"/>
    </source>
</evidence>
<dbReference type="PROSITE" id="PS51898">
    <property type="entry name" value="TYR_RECOMBINASE"/>
    <property type="match status" value="1"/>
</dbReference>
<dbReference type="GO" id="GO:0015074">
    <property type="term" value="P:DNA integration"/>
    <property type="evidence" value="ECO:0007669"/>
    <property type="project" value="UniProtKB-KW"/>
</dbReference>
<name>A0A2T3P802_9GAMM</name>
<dbReference type="Proteomes" id="UP000240481">
    <property type="component" value="Unassembled WGS sequence"/>
</dbReference>
<evidence type="ECO:0000256" key="4">
    <source>
        <dbReference type="PROSITE-ProRule" id="PRU01248"/>
    </source>
</evidence>